<evidence type="ECO:0008006" key="3">
    <source>
        <dbReference type="Google" id="ProtNLM"/>
    </source>
</evidence>
<reference evidence="1" key="1">
    <citation type="journal article" date="2014" name="Int. J. Syst. Evol. Microbiol.">
        <title>Complete genome sequence of Corynebacterium casei LMG S-19264T (=DSM 44701T), isolated from a smear-ripened cheese.</title>
        <authorList>
            <consortium name="US DOE Joint Genome Institute (JGI-PGF)"/>
            <person name="Walter F."/>
            <person name="Albersmeier A."/>
            <person name="Kalinowski J."/>
            <person name="Ruckert C."/>
        </authorList>
    </citation>
    <scope>NUCLEOTIDE SEQUENCE</scope>
    <source>
        <strain evidence="1">JCM 3090</strain>
    </source>
</reference>
<organism evidence="1 2">
    <name type="scientific">Pilimelia anulata</name>
    <dbReference type="NCBI Taxonomy" id="53371"/>
    <lineage>
        <taxon>Bacteria</taxon>
        <taxon>Bacillati</taxon>
        <taxon>Actinomycetota</taxon>
        <taxon>Actinomycetes</taxon>
        <taxon>Micromonosporales</taxon>
        <taxon>Micromonosporaceae</taxon>
        <taxon>Pilimelia</taxon>
    </lineage>
</organism>
<keyword evidence="2" id="KW-1185">Reference proteome</keyword>
<dbReference type="RefSeq" id="WP_306341586.1">
    <property type="nucleotide sequence ID" value="NZ_BMQB01000001.1"/>
</dbReference>
<reference evidence="1" key="2">
    <citation type="submission" date="2020-09" db="EMBL/GenBank/DDBJ databases">
        <authorList>
            <person name="Sun Q."/>
            <person name="Ohkuma M."/>
        </authorList>
    </citation>
    <scope>NUCLEOTIDE SEQUENCE</scope>
    <source>
        <strain evidence="1">JCM 3090</strain>
    </source>
</reference>
<protein>
    <recommendedName>
        <fullName evidence="3">TnsA endonuclease N-terminal domain-containing protein</fullName>
    </recommendedName>
</protein>
<evidence type="ECO:0000313" key="2">
    <source>
        <dbReference type="Proteomes" id="UP000649739"/>
    </source>
</evidence>
<dbReference type="Proteomes" id="UP000649739">
    <property type="component" value="Unassembled WGS sequence"/>
</dbReference>
<accession>A0A8J3AZM8</accession>
<gene>
    <name evidence="1" type="ORF">GCM10010123_01460</name>
</gene>
<name>A0A8J3AZM8_9ACTN</name>
<comment type="caution">
    <text evidence="1">The sequence shown here is derived from an EMBL/GenBank/DDBJ whole genome shotgun (WGS) entry which is preliminary data.</text>
</comment>
<dbReference type="NCBIfam" id="NF033179">
    <property type="entry name" value="TnsA_like_Actin"/>
    <property type="match status" value="1"/>
</dbReference>
<sequence length="267" mass="29155">MGYWSNVVVVMAVVGERGASGAAGGLRSGVLEAVVRVRDARAVVRELPAGEVRAAFFAGCVPWRRARSRRGQRHLPGEYWSATTGGHVPYESQLELDRLLMADFDRDVVDVVAQPCEVTAVVDGRRRRHVPDFLLVTAAGLATVVNVKPAERLAKSLVAQALEWPRQVFTAAGFGYEIWSGCDLVRLENVRFLAGYRRPWIADDDALRRVRRAVGEGASLDAVERALAAGGQGWSVRPLVLAALWRHQVLTDLGRPLSGASVLRRSV</sequence>
<dbReference type="EMBL" id="BMQB01000001">
    <property type="protein sequence ID" value="GGJ75192.1"/>
    <property type="molecule type" value="Genomic_DNA"/>
</dbReference>
<dbReference type="AlphaFoldDB" id="A0A8J3AZM8"/>
<dbReference type="InterPro" id="IPR048000">
    <property type="entry name" value="TnsA-like"/>
</dbReference>
<proteinExistence type="predicted"/>
<evidence type="ECO:0000313" key="1">
    <source>
        <dbReference type="EMBL" id="GGJ75192.1"/>
    </source>
</evidence>